<comment type="caution">
    <text evidence="2">The sequence shown here is derived from an EMBL/GenBank/DDBJ whole genome shotgun (WGS) entry which is preliminary data.</text>
</comment>
<dbReference type="EMBL" id="PIQO01000020">
    <property type="protein sequence ID" value="PKR83254.1"/>
    <property type="molecule type" value="Genomic_DNA"/>
</dbReference>
<dbReference type="InterPro" id="IPR035167">
    <property type="entry name" value="DUF5316"/>
</dbReference>
<organism evidence="2 3">
    <name type="scientific">Heyndrickxia camelliae</name>
    <dbReference type="NCBI Taxonomy" id="1707093"/>
    <lineage>
        <taxon>Bacteria</taxon>
        <taxon>Bacillati</taxon>
        <taxon>Bacillota</taxon>
        <taxon>Bacilli</taxon>
        <taxon>Bacillales</taxon>
        <taxon>Bacillaceae</taxon>
        <taxon>Heyndrickxia</taxon>
    </lineage>
</organism>
<evidence type="ECO:0000313" key="3">
    <source>
        <dbReference type="Proteomes" id="UP000233440"/>
    </source>
</evidence>
<keyword evidence="1" id="KW-0812">Transmembrane</keyword>
<accession>A0A2N3LFD7</accession>
<protein>
    <submittedName>
        <fullName evidence="2">Uncharacterized protein</fullName>
    </submittedName>
</protein>
<keyword evidence="1" id="KW-1133">Transmembrane helix</keyword>
<dbReference type="Pfam" id="PF17247">
    <property type="entry name" value="DUF5316"/>
    <property type="match status" value="1"/>
</dbReference>
<reference evidence="2 3" key="1">
    <citation type="submission" date="2017-11" db="EMBL/GenBank/DDBJ databases">
        <title>Bacillus camelliae sp. nov., isolated from pu'er tea.</title>
        <authorList>
            <person name="Niu L."/>
        </authorList>
    </citation>
    <scope>NUCLEOTIDE SEQUENCE [LARGE SCALE GENOMIC DNA]</scope>
    <source>
        <strain evidence="2 3">7578-1</strain>
    </source>
</reference>
<dbReference type="RefSeq" id="WP_101355949.1">
    <property type="nucleotide sequence ID" value="NZ_PIQO01000020.1"/>
</dbReference>
<feature type="transmembrane region" description="Helical" evidence="1">
    <location>
        <begin position="6"/>
        <end position="24"/>
    </location>
</feature>
<dbReference type="OrthoDB" id="2940255at2"/>
<proteinExistence type="predicted"/>
<keyword evidence="1" id="KW-0472">Membrane</keyword>
<gene>
    <name evidence="2" type="ORF">CWO92_19830</name>
</gene>
<sequence>MFQFFLIAGLACIFISAILMGAWTDGDRQRANYYSETPKHRKQRVNTRLVFGLIGVIALFISGIIYFYFKGSVK</sequence>
<keyword evidence="3" id="KW-1185">Reference proteome</keyword>
<dbReference type="AlphaFoldDB" id="A0A2N3LFD7"/>
<evidence type="ECO:0000313" key="2">
    <source>
        <dbReference type="EMBL" id="PKR83254.1"/>
    </source>
</evidence>
<feature type="transmembrane region" description="Helical" evidence="1">
    <location>
        <begin position="45"/>
        <end position="69"/>
    </location>
</feature>
<evidence type="ECO:0000256" key="1">
    <source>
        <dbReference type="SAM" id="Phobius"/>
    </source>
</evidence>
<name>A0A2N3LFD7_9BACI</name>
<dbReference type="Proteomes" id="UP000233440">
    <property type="component" value="Unassembled WGS sequence"/>
</dbReference>